<reference evidence="2 3" key="1">
    <citation type="submission" date="2014-04" db="EMBL/GenBank/DDBJ databases">
        <authorList>
            <consortium name="DOE Joint Genome Institute"/>
            <person name="Kuo A."/>
            <person name="Tarkka M."/>
            <person name="Buscot F."/>
            <person name="Kohler A."/>
            <person name="Nagy L.G."/>
            <person name="Floudas D."/>
            <person name="Copeland A."/>
            <person name="Barry K.W."/>
            <person name="Cichocki N."/>
            <person name="Veneault-Fourrey C."/>
            <person name="LaButti K."/>
            <person name="Lindquist E.A."/>
            <person name="Lipzen A."/>
            <person name="Lundell T."/>
            <person name="Morin E."/>
            <person name="Murat C."/>
            <person name="Sun H."/>
            <person name="Tunlid A."/>
            <person name="Henrissat B."/>
            <person name="Grigoriev I.V."/>
            <person name="Hibbett D.S."/>
            <person name="Martin F."/>
            <person name="Nordberg H.P."/>
            <person name="Cantor M.N."/>
            <person name="Hua S.X."/>
        </authorList>
    </citation>
    <scope>NUCLEOTIDE SEQUENCE [LARGE SCALE GENOMIC DNA]</scope>
    <source>
        <strain evidence="2 3">F 1598</strain>
    </source>
</reference>
<gene>
    <name evidence="2" type="ORF">PILCRDRAFT_824348</name>
</gene>
<feature type="compositionally biased region" description="Polar residues" evidence="1">
    <location>
        <begin position="14"/>
        <end position="33"/>
    </location>
</feature>
<feature type="region of interest" description="Disordered" evidence="1">
    <location>
        <begin position="1"/>
        <end position="67"/>
    </location>
</feature>
<dbReference type="Proteomes" id="UP000054166">
    <property type="component" value="Unassembled WGS sequence"/>
</dbReference>
<keyword evidence="3" id="KW-1185">Reference proteome</keyword>
<feature type="compositionally biased region" description="Low complexity" evidence="1">
    <location>
        <begin position="1"/>
        <end position="13"/>
    </location>
</feature>
<evidence type="ECO:0000313" key="2">
    <source>
        <dbReference type="EMBL" id="KIM78458.1"/>
    </source>
</evidence>
<dbReference type="AlphaFoldDB" id="A0A0C3AWR8"/>
<evidence type="ECO:0000313" key="3">
    <source>
        <dbReference type="Proteomes" id="UP000054166"/>
    </source>
</evidence>
<organism evidence="2 3">
    <name type="scientific">Piloderma croceum (strain F 1598)</name>
    <dbReference type="NCBI Taxonomy" id="765440"/>
    <lineage>
        <taxon>Eukaryota</taxon>
        <taxon>Fungi</taxon>
        <taxon>Dikarya</taxon>
        <taxon>Basidiomycota</taxon>
        <taxon>Agaricomycotina</taxon>
        <taxon>Agaricomycetes</taxon>
        <taxon>Agaricomycetidae</taxon>
        <taxon>Atheliales</taxon>
        <taxon>Atheliaceae</taxon>
        <taxon>Piloderma</taxon>
    </lineage>
</organism>
<proteinExistence type="predicted"/>
<name>A0A0C3AWR8_PILCF</name>
<protein>
    <submittedName>
        <fullName evidence="2">Uncharacterized protein</fullName>
    </submittedName>
</protein>
<dbReference type="HOGENOM" id="CLU_2813295_0_0_1"/>
<dbReference type="EMBL" id="KN833016">
    <property type="protein sequence ID" value="KIM78458.1"/>
    <property type="molecule type" value="Genomic_DNA"/>
</dbReference>
<dbReference type="InParanoid" id="A0A0C3AWR8"/>
<evidence type="ECO:0000256" key="1">
    <source>
        <dbReference type="SAM" id="MobiDB-lite"/>
    </source>
</evidence>
<accession>A0A0C3AWR8</accession>
<sequence length="67" mass="7097">MSGQNTTTQTNTTVSQSSYTHVKSTYSQPSKPASPSFHMLTSPPQPQQSSSSTTIRSGASTVAPVFF</sequence>
<reference evidence="3" key="2">
    <citation type="submission" date="2015-01" db="EMBL/GenBank/DDBJ databases">
        <title>Evolutionary Origins and Diversification of the Mycorrhizal Mutualists.</title>
        <authorList>
            <consortium name="DOE Joint Genome Institute"/>
            <consortium name="Mycorrhizal Genomics Consortium"/>
            <person name="Kohler A."/>
            <person name="Kuo A."/>
            <person name="Nagy L.G."/>
            <person name="Floudas D."/>
            <person name="Copeland A."/>
            <person name="Barry K.W."/>
            <person name="Cichocki N."/>
            <person name="Veneault-Fourrey C."/>
            <person name="LaButti K."/>
            <person name="Lindquist E.A."/>
            <person name="Lipzen A."/>
            <person name="Lundell T."/>
            <person name="Morin E."/>
            <person name="Murat C."/>
            <person name="Riley R."/>
            <person name="Ohm R."/>
            <person name="Sun H."/>
            <person name="Tunlid A."/>
            <person name="Henrissat B."/>
            <person name="Grigoriev I.V."/>
            <person name="Hibbett D.S."/>
            <person name="Martin F."/>
        </authorList>
    </citation>
    <scope>NUCLEOTIDE SEQUENCE [LARGE SCALE GENOMIC DNA]</scope>
    <source>
        <strain evidence="3">F 1598</strain>
    </source>
</reference>